<sequence>MQKGGNGATNWVGNQFEQNAEQMLELLRQNTELTTLTNQLTTHLKAMAVELHQKLVLNPPSLPPHA</sequence>
<dbReference type="EMBL" id="CP000720">
    <property type="protein sequence ID" value="ABS49274.1"/>
    <property type="molecule type" value="Genomic_DNA"/>
</dbReference>
<accession>A0A0U1R211</accession>
<dbReference type="KEGG" id="ypi:YpsIP31758_4083"/>
<protein>
    <submittedName>
        <fullName evidence="1">Uncharacterized protein</fullName>
    </submittedName>
</protein>
<reference evidence="1 2" key="1">
    <citation type="journal article" date="2007" name="PLoS Genet.">
        <title>The complete genome sequence of Yersinia pseudotuberculosis IP31758, the causative agent of Far East scarlet-like fever.</title>
        <authorList>
            <person name="Eppinger M."/>
            <person name="Rosovitz M.J."/>
            <person name="Fricke W.F."/>
            <person name="Rasko D.A."/>
            <person name="Kokorina G."/>
            <person name="Fayolle C."/>
            <person name="Lindler L.E."/>
            <person name="Carniel E."/>
            <person name="Ravel J."/>
        </authorList>
    </citation>
    <scope>NUCLEOTIDE SEQUENCE [LARGE SCALE GENOMIC DNA]</scope>
    <source>
        <strain evidence="1 2">IP 31758</strain>
    </source>
</reference>
<evidence type="ECO:0000313" key="1">
    <source>
        <dbReference type="EMBL" id="ABS49274.1"/>
    </source>
</evidence>
<dbReference type="HOGENOM" id="CLU_2830405_0_0_6"/>
<dbReference type="Proteomes" id="UP000002412">
    <property type="component" value="Chromosome"/>
</dbReference>
<evidence type="ECO:0000313" key="2">
    <source>
        <dbReference type="Proteomes" id="UP000002412"/>
    </source>
</evidence>
<organism evidence="1 2">
    <name type="scientific">Yersinia pseudotuberculosis serotype O:1b (strain IP 31758)</name>
    <dbReference type="NCBI Taxonomy" id="349747"/>
    <lineage>
        <taxon>Bacteria</taxon>
        <taxon>Pseudomonadati</taxon>
        <taxon>Pseudomonadota</taxon>
        <taxon>Gammaproteobacteria</taxon>
        <taxon>Enterobacterales</taxon>
        <taxon>Yersiniaceae</taxon>
        <taxon>Yersinia</taxon>
    </lineage>
</organism>
<name>A0A0U1R211_YERP3</name>
<dbReference type="AlphaFoldDB" id="A0A0U1R211"/>
<proteinExistence type="predicted"/>
<gene>
    <name evidence="1" type="ordered locus">YpsIP31758_4083</name>
</gene>